<feature type="transmembrane region" description="Helical" evidence="6">
    <location>
        <begin position="242"/>
        <end position="260"/>
    </location>
</feature>
<feature type="transmembrane region" description="Helical" evidence="6">
    <location>
        <begin position="112"/>
        <end position="137"/>
    </location>
</feature>
<evidence type="ECO:0000313" key="7">
    <source>
        <dbReference type="EMBL" id="KAK5091149.1"/>
    </source>
</evidence>
<comment type="caution">
    <text evidence="7">The sequence shown here is derived from an EMBL/GenBank/DDBJ whole genome shotgun (WGS) entry which is preliminary data.</text>
</comment>
<evidence type="ECO:0000256" key="4">
    <source>
        <dbReference type="ARBA" id="ARBA00023136"/>
    </source>
</evidence>
<evidence type="ECO:0000313" key="8">
    <source>
        <dbReference type="Proteomes" id="UP001309876"/>
    </source>
</evidence>
<comment type="subcellular location">
    <subcellularLocation>
        <location evidence="1">Membrane</location>
        <topology evidence="1">Multi-pass membrane protein</topology>
    </subcellularLocation>
</comment>
<dbReference type="InterPro" id="IPR023271">
    <property type="entry name" value="Aquaporin-like"/>
</dbReference>
<evidence type="ECO:0000256" key="6">
    <source>
        <dbReference type="SAM" id="Phobius"/>
    </source>
</evidence>
<feature type="transmembrane region" description="Helical" evidence="6">
    <location>
        <begin position="37"/>
        <end position="58"/>
    </location>
</feature>
<dbReference type="AlphaFoldDB" id="A0AAN7T627"/>
<dbReference type="GO" id="GO:0015707">
    <property type="term" value="P:nitrite transport"/>
    <property type="evidence" value="ECO:0007669"/>
    <property type="project" value="TreeGrafter"/>
</dbReference>
<dbReference type="Pfam" id="PF01226">
    <property type="entry name" value="Form_Nir_trans"/>
    <property type="match status" value="1"/>
</dbReference>
<dbReference type="InterPro" id="IPR000292">
    <property type="entry name" value="For/NO2_transpt"/>
</dbReference>
<feature type="transmembrane region" description="Helical" evidence="6">
    <location>
        <begin position="166"/>
        <end position="184"/>
    </location>
</feature>
<keyword evidence="4 6" id="KW-0472">Membrane</keyword>
<keyword evidence="3 6" id="KW-1133">Transmembrane helix</keyword>
<feature type="transmembrane region" description="Helical" evidence="6">
    <location>
        <begin position="70"/>
        <end position="92"/>
    </location>
</feature>
<dbReference type="GO" id="GO:0015513">
    <property type="term" value="F:high-affinity secondary active nitrite transmembrane transporter activity"/>
    <property type="evidence" value="ECO:0007669"/>
    <property type="project" value="TreeGrafter"/>
</dbReference>
<gene>
    <name evidence="7" type="ORF">LTR05_001329</name>
</gene>
<accession>A0AAN7T627</accession>
<keyword evidence="2 6" id="KW-0812">Transmembrane</keyword>
<organism evidence="7 8">
    <name type="scientific">Lithohypha guttulata</name>
    <dbReference type="NCBI Taxonomy" id="1690604"/>
    <lineage>
        <taxon>Eukaryota</taxon>
        <taxon>Fungi</taxon>
        <taxon>Dikarya</taxon>
        <taxon>Ascomycota</taxon>
        <taxon>Pezizomycotina</taxon>
        <taxon>Eurotiomycetes</taxon>
        <taxon>Chaetothyriomycetidae</taxon>
        <taxon>Chaetothyriales</taxon>
        <taxon>Trichomeriaceae</taxon>
        <taxon>Lithohypha</taxon>
    </lineage>
</organism>
<evidence type="ECO:0000256" key="3">
    <source>
        <dbReference type="ARBA" id="ARBA00022989"/>
    </source>
</evidence>
<dbReference type="EMBL" id="JAVRRJ010000001">
    <property type="protein sequence ID" value="KAK5091149.1"/>
    <property type="molecule type" value="Genomic_DNA"/>
</dbReference>
<sequence length="287" mass="31402">MPSATGALSPVEAAQATLDTGVQHLSEPILLAFVKNVYGALLLSAGSLLAQILSTGIPGVSEENPGFQRLLQGLAFPLGLIFVYLVGAELYTGYPMWYSMTMLARQGSPLQYLRSIVVVWLGNLIGALFFAFCFSYATGTLEQQPWHKGVIDHINEEIIETPWHQIFIRSIACGWLVTVAMFLGTQNQDGISKALGLHLPFFVATAAQFPHTVKYMYLASTAMMLGAPLSIGGYIWKCLLPITLGNTIGGGVLTGAYLYYVNIRCENTRKAKLHRPFQSLNDESYQD</sequence>
<name>A0AAN7T627_9EURO</name>
<evidence type="ECO:0000256" key="5">
    <source>
        <dbReference type="ARBA" id="ARBA00049660"/>
    </source>
</evidence>
<keyword evidence="8" id="KW-1185">Reference proteome</keyword>
<dbReference type="PANTHER" id="PTHR30520:SF6">
    <property type="entry name" value="FORMATE_NITRATE FAMILY TRANSPORTER (EUROFUNG)"/>
    <property type="match status" value="1"/>
</dbReference>
<dbReference type="Proteomes" id="UP001309876">
    <property type="component" value="Unassembled WGS sequence"/>
</dbReference>
<evidence type="ECO:0008006" key="9">
    <source>
        <dbReference type="Google" id="ProtNLM"/>
    </source>
</evidence>
<reference evidence="7 8" key="1">
    <citation type="submission" date="2023-08" db="EMBL/GenBank/DDBJ databases">
        <title>Black Yeasts Isolated from many extreme environments.</title>
        <authorList>
            <person name="Coleine C."/>
            <person name="Stajich J.E."/>
            <person name="Selbmann L."/>
        </authorList>
    </citation>
    <scope>NUCLEOTIDE SEQUENCE [LARGE SCALE GENOMIC DNA]</scope>
    <source>
        <strain evidence="7 8">CCFEE 5910</strain>
    </source>
</reference>
<protein>
    <recommendedName>
        <fullName evidence="9">Formate/nitrite transporter</fullName>
    </recommendedName>
</protein>
<dbReference type="PANTHER" id="PTHR30520">
    <property type="entry name" value="FORMATE TRANSPORTER-RELATED"/>
    <property type="match status" value="1"/>
</dbReference>
<comment type="similarity">
    <text evidence="5">Belongs to the FNT transporter (TC 1.A.16) family.</text>
</comment>
<evidence type="ECO:0000256" key="2">
    <source>
        <dbReference type="ARBA" id="ARBA00022692"/>
    </source>
</evidence>
<dbReference type="Gene3D" id="1.20.1080.10">
    <property type="entry name" value="Glycerol uptake facilitator protein"/>
    <property type="match status" value="1"/>
</dbReference>
<feature type="transmembrane region" description="Helical" evidence="6">
    <location>
        <begin position="190"/>
        <end position="209"/>
    </location>
</feature>
<evidence type="ECO:0000256" key="1">
    <source>
        <dbReference type="ARBA" id="ARBA00004141"/>
    </source>
</evidence>
<proteinExistence type="inferred from homology"/>
<dbReference type="GO" id="GO:0005886">
    <property type="term" value="C:plasma membrane"/>
    <property type="evidence" value="ECO:0007669"/>
    <property type="project" value="TreeGrafter"/>
</dbReference>